<dbReference type="PANTHER" id="PTHR43539:SF78">
    <property type="entry name" value="FLAVIN-CONTAINING MONOOXYGENASE"/>
    <property type="match status" value="1"/>
</dbReference>
<organism evidence="2 3">
    <name type="scientific">Fredinandcohnia salidurans</name>
    <dbReference type="NCBI Taxonomy" id="2595041"/>
    <lineage>
        <taxon>Bacteria</taxon>
        <taxon>Bacillati</taxon>
        <taxon>Bacillota</taxon>
        <taxon>Bacilli</taxon>
        <taxon>Bacillales</taxon>
        <taxon>Bacillaceae</taxon>
        <taxon>Fredinandcohnia</taxon>
    </lineage>
</organism>
<dbReference type="Gene3D" id="3.50.50.60">
    <property type="entry name" value="FAD/NAD(P)-binding domain"/>
    <property type="match status" value="1"/>
</dbReference>
<comment type="caution">
    <text evidence="2">The sequence shown here is derived from an EMBL/GenBank/DDBJ whole genome shotgun (WGS) entry which is preliminary data.</text>
</comment>
<name>A0ABW4MKP7_9BACI</name>
<keyword evidence="1 2" id="KW-0560">Oxidoreductase</keyword>
<dbReference type="GO" id="GO:0004497">
    <property type="term" value="F:monooxygenase activity"/>
    <property type="evidence" value="ECO:0007669"/>
    <property type="project" value="UniProtKB-KW"/>
</dbReference>
<keyword evidence="3" id="KW-1185">Reference proteome</keyword>
<protein>
    <submittedName>
        <fullName evidence="2">Flavin-containing monooxygenase</fullName>
        <ecNumber evidence="2">1.14.13.-</ecNumber>
    </submittedName>
</protein>
<dbReference type="PRINTS" id="PR00368">
    <property type="entry name" value="FADPNR"/>
</dbReference>
<dbReference type="SUPFAM" id="SSF51905">
    <property type="entry name" value="FAD/NAD(P)-binding domain"/>
    <property type="match status" value="1"/>
</dbReference>
<dbReference type="InterPro" id="IPR000960">
    <property type="entry name" value="Flavin_mOase"/>
</dbReference>
<dbReference type="InterPro" id="IPR036188">
    <property type="entry name" value="FAD/NAD-bd_sf"/>
</dbReference>
<gene>
    <name evidence="2" type="ORF">ACFSFW_07895</name>
</gene>
<sequence length="348" mass="38757">MYDVVIIGAGQAGLALGFYLKQANQSFLLIDKAKEIGESWKNRYDSLTLFTPRGYSELPDFKMKGARQGYPTKNEVADYLANYASYHSLPIQLNTIVTSVTEIEDGFKIETSKEIIRAKNIVIATGPFQEPAIPNFAKNLSDQVFQIHSSQYKNPTQLKDGPVLVVGGANSGAQIGVELAKERTVYLSVSQKFNFIPQDLGGKSIFWWFDKFGILKASTTSKLGTFIKKRPDPIFGFELKTAIKSGKVTIKPRTTTIKEDTFIFDDKSSLNVPNVVWATGFKANYHWLQISNALQENGQPEHIKGITKIKGLYFLGLPWQTRRGSALLQGVADDAKCIAQHIQVTKHN</sequence>
<dbReference type="Proteomes" id="UP001597227">
    <property type="component" value="Unassembled WGS sequence"/>
</dbReference>
<dbReference type="EMBL" id="JBHUEK010000010">
    <property type="protein sequence ID" value="MFD1778587.1"/>
    <property type="molecule type" value="Genomic_DNA"/>
</dbReference>
<keyword evidence="2" id="KW-0503">Monooxygenase</keyword>
<accession>A0ABW4MKP7</accession>
<evidence type="ECO:0000313" key="3">
    <source>
        <dbReference type="Proteomes" id="UP001597227"/>
    </source>
</evidence>
<dbReference type="EC" id="1.14.13.-" evidence="2"/>
<dbReference type="PIRSF" id="PIRSF000332">
    <property type="entry name" value="FMO"/>
    <property type="match status" value="1"/>
</dbReference>
<dbReference type="PANTHER" id="PTHR43539">
    <property type="entry name" value="FLAVIN-BINDING MONOOXYGENASE-LIKE PROTEIN (AFU_ORTHOLOGUE AFUA_4G09220)"/>
    <property type="match status" value="1"/>
</dbReference>
<evidence type="ECO:0000313" key="2">
    <source>
        <dbReference type="EMBL" id="MFD1778587.1"/>
    </source>
</evidence>
<dbReference type="RefSeq" id="WP_388036903.1">
    <property type="nucleotide sequence ID" value="NZ_JBHUEK010000010.1"/>
</dbReference>
<dbReference type="Pfam" id="PF13738">
    <property type="entry name" value="Pyr_redox_3"/>
    <property type="match status" value="1"/>
</dbReference>
<proteinExistence type="predicted"/>
<dbReference type="InterPro" id="IPR050982">
    <property type="entry name" value="Auxin_biosynth/cation_transpt"/>
</dbReference>
<dbReference type="PRINTS" id="PR00469">
    <property type="entry name" value="PNDRDTASEII"/>
</dbReference>
<reference evidence="3" key="1">
    <citation type="journal article" date="2019" name="Int. J. Syst. Evol. Microbiol.">
        <title>The Global Catalogue of Microorganisms (GCM) 10K type strain sequencing project: providing services to taxonomists for standard genome sequencing and annotation.</title>
        <authorList>
            <consortium name="The Broad Institute Genomics Platform"/>
            <consortium name="The Broad Institute Genome Sequencing Center for Infectious Disease"/>
            <person name="Wu L."/>
            <person name="Ma J."/>
        </authorList>
    </citation>
    <scope>NUCLEOTIDE SEQUENCE [LARGE SCALE GENOMIC DNA]</scope>
    <source>
        <strain evidence="3">CCUG 15531</strain>
    </source>
</reference>
<evidence type="ECO:0000256" key="1">
    <source>
        <dbReference type="ARBA" id="ARBA00023002"/>
    </source>
</evidence>